<evidence type="ECO:0000313" key="2">
    <source>
        <dbReference type="EMBL" id="EEF44570.1"/>
    </source>
</evidence>
<protein>
    <submittedName>
        <fullName evidence="2">Uncharacterized protein</fullName>
    </submittedName>
</protein>
<feature type="region of interest" description="Disordered" evidence="1">
    <location>
        <begin position="1"/>
        <end position="107"/>
    </location>
</feature>
<name>B9RVJ4_RICCO</name>
<dbReference type="AlphaFoldDB" id="B9RVJ4"/>
<gene>
    <name evidence="2" type="ORF">RCOM_0963510</name>
</gene>
<evidence type="ECO:0000313" key="3">
    <source>
        <dbReference type="Proteomes" id="UP000008311"/>
    </source>
</evidence>
<feature type="compositionally biased region" description="Gly residues" evidence="1">
    <location>
        <begin position="64"/>
        <end position="75"/>
    </location>
</feature>
<accession>B9RVJ4</accession>
<sequence length="107" mass="11026">MFEKESVATAGVTSAGLATSETSSQNMDRFDESYIRKGRGGDNSMARGTSIAIGKGGANSVIIGRGGRTSVGRGRGATNLDGSDVTCASTQGSKRINTQQHPTSKKK</sequence>
<organism evidence="2 3">
    <name type="scientific">Ricinus communis</name>
    <name type="common">Castor bean</name>
    <dbReference type="NCBI Taxonomy" id="3988"/>
    <lineage>
        <taxon>Eukaryota</taxon>
        <taxon>Viridiplantae</taxon>
        <taxon>Streptophyta</taxon>
        <taxon>Embryophyta</taxon>
        <taxon>Tracheophyta</taxon>
        <taxon>Spermatophyta</taxon>
        <taxon>Magnoliopsida</taxon>
        <taxon>eudicotyledons</taxon>
        <taxon>Gunneridae</taxon>
        <taxon>Pentapetalae</taxon>
        <taxon>rosids</taxon>
        <taxon>fabids</taxon>
        <taxon>Malpighiales</taxon>
        <taxon>Euphorbiaceae</taxon>
        <taxon>Acalyphoideae</taxon>
        <taxon>Acalypheae</taxon>
        <taxon>Ricinus</taxon>
    </lineage>
</organism>
<dbReference type="EMBL" id="EQ973821">
    <property type="protein sequence ID" value="EEF44570.1"/>
    <property type="molecule type" value="Genomic_DNA"/>
</dbReference>
<dbReference type="Proteomes" id="UP000008311">
    <property type="component" value="Unassembled WGS sequence"/>
</dbReference>
<dbReference type="InParanoid" id="B9RVJ4"/>
<proteinExistence type="predicted"/>
<feature type="compositionally biased region" description="Polar residues" evidence="1">
    <location>
        <begin position="16"/>
        <end position="27"/>
    </location>
</feature>
<evidence type="ECO:0000256" key="1">
    <source>
        <dbReference type="SAM" id="MobiDB-lite"/>
    </source>
</evidence>
<keyword evidence="3" id="KW-1185">Reference proteome</keyword>
<reference evidence="3" key="1">
    <citation type="journal article" date="2010" name="Nat. Biotechnol.">
        <title>Draft genome sequence of the oilseed species Ricinus communis.</title>
        <authorList>
            <person name="Chan A.P."/>
            <person name="Crabtree J."/>
            <person name="Zhao Q."/>
            <person name="Lorenzi H."/>
            <person name="Orvis J."/>
            <person name="Puiu D."/>
            <person name="Melake-Berhan A."/>
            <person name="Jones K.M."/>
            <person name="Redman J."/>
            <person name="Chen G."/>
            <person name="Cahoon E.B."/>
            <person name="Gedil M."/>
            <person name="Stanke M."/>
            <person name="Haas B.J."/>
            <person name="Wortman J.R."/>
            <person name="Fraser-Liggett C.M."/>
            <person name="Ravel J."/>
            <person name="Rabinowicz P.D."/>
        </authorList>
    </citation>
    <scope>NUCLEOTIDE SEQUENCE [LARGE SCALE GENOMIC DNA]</scope>
    <source>
        <strain evidence="3">cv. Hale</strain>
    </source>
</reference>
<feature type="compositionally biased region" description="Polar residues" evidence="1">
    <location>
        <begin position="86"/>
        <end position="107"/>
    </location>
</feature>